<keyword evidence="8" id="KW-0540">Nuclease</keyword>
<dbReference type="PROSITE" id="PS50013">
    <property type="entry name" value="CHROMO_2"/>
    <property type="match status" value="1"/>
</dbReference>
<dbReference type="InterPro" id="IPR000477">
    <property type="entry name" value="RT_dom"/>
</dbReference>
<dbReference type="InterPro" id="IPR043128">
    <property type="entry name" value="Rev_trsase/Diguanyl_cyclase"/>
</dbReference>
<dbReference type="GO" id="GO:0008270">
    <property type="term" value="F:zinc ion binding"/>
    <property type="evidence" value="ECO:0007669"/>
    <property type="project" value="UniProtKB-KW"/>
</dbReference>
<keyword evidence="18" id="KW-0233">DNA recombination</keyword>
<dbReference type="FunFam" id="3.10.20.370:FF:000003">
    <property type="entry name" value="Transposon Tf2-6 polyprotein"/>
    <property type="match status" value="1"/>
</dbReference>
<dbReference type="EC" id="2.7.7.49" evidence="4"/>
<evidence type="ECO:0000313" key="27">
    <source>
        <dbReference type="Proteomes" id="UP000001038"/>
    </source>
</evidence>
<dbReference type="InterPro" id="IPR005162">
    <property type="entry name" value="Retrotrans_gag_dom"/>
</dbReference>
<dbReference type="GO" id="GO:0003964">
    <property type="term" value="F:RNA-directed DNA polymerase activity"/>
    <property type="evidence" value="ECO:0007669"/>
    <property type="project" value="UniProtKB-KW"/>
</dbReference>
<keyword evidence="7" id="KW-0548">Nucleotidyltransferase</keyword>
<keyword evidence="5" id="KW-0645">Protease</keyword>
<dbReference type="InterPro" id="IPR016197">
    <property type="entry name" value="Chromo-like_dom_sf"/>
</dbReference>
<proteinExistence type="inferred from homology"/>
<keyword evidence="12" id="KW-0378">Hydrolase</keyword>
<dbReference type="Pfam" id="PF00385">
    <property type="entry name" value="Chromo"/>
    <property type="match status" value="1"/>
</dbReference>
<evidence type="ECO:0000256" key="4">
    <source>
        <dbReference type="ARBA" id="ARBA00012493"/>
    </source>
</evidence>
<keyword evidence="10" id="KW-0064">Aspartyl protease</keyword>
<dbReference type="SUPFAM" id="SSF50630">
    <property type="entry name" value="Acid proteases"/>
    <property type="match status" value="1"/>
</dbReference>
<dbReference type="InterPro" id="IPR056924">
    <property type="entry name" value="SH3_Tf2-1"/>
</dbReference>
<dbReference type="Pfam" id="PF13650">
    <property type="entry name" value="Asp_protease_2"/>
    <property type="match status" value="1"/>
</dbReference>
<reference evidence="26" key="3">
    <citation type="submission" date="2025-09" db="UniProtKB">
        <authorList>
            <consortium name="Ensembl"/>
        </authorList>
    </citation>
    <scope>IDENTIFICATION</scope>
    <source>
        <strain evidence="26">Hd-rR</strain>
    </source>
</reference>
<evidence type="ECO:0000313" key="26">
    <source>
        <dbReference type="Ensembl" id="ENSORLP00000039258.1"/>
    </source>
</evidence>
<dbReference type="InterPro" id="IPR000953">
    <property type="entry name" value="Chromo/chromo_shadow_dom"/>
</dbReference>
<evidence type="ECO:0000256" key="14">
    <source>
        <dbReference type="ARBA" id="ARBA00022908"/>
    </source>
</evidence>
<dbReference type="FunFam" id="1.10.340.70:FF:000001">
    <property type="entry name" value="Retrovirus-related Pol polyprotein from transposon gypsy-like Protein"/>
    <property type="match status" value="1"/>
</dbReference>
<keyword evidence="27" id="KW-1185">Reference proteome</keyword>
<evidence type="ECO:0000256" key="2">
    <source>
        <dbReference type="ARBA" id="ARBA00010879"/>
    </source>
</evidence>
<dbReference type="Pfam" id="PF00665">
    <property type="entry name" value="rve"/>
    <property type="match status" value="1"/>
</dbReference>
<evidence type="ECO:0000256" key="3">
    <source>
        <dbReference type="ARBA" id="ARBA00012180"/>
    </source>
</evidence>
<keyword evidence="20" id="KW-0862">Zinc</keyword>
<dbReference type="InParanoid" id="A0A3B3I5S2"/>
<dbReference type="Proteomes" id="UP000001038">
    <property type="component" value="Chromosome 16"/>
</dbReference>
<dbReference type="SUPFAM" id="SSF57756">
    <property type="entry name" value="Retrovirus zinc finger-like domains"/>
    <property type="match status" value="1"/>
</dbReference>
<dbReference type="InterPro" id="IPR043502">
    <property type="entry name" value="DNA/RNA_pol_sf"/>
</dbReference>
<evidence type="ECO:0000256" key="9">
    <source>
        <dbReference type="ARBA" id="ARBA00022723"/>
    </source>
</evidence>
<evidence type="ECO:0000259" key="25">
    <source>
        <dbReference type="PROSITE" id="PS50994"/>
    </source>
</evidence>
<dbReference type="GO" id="GO:0004190">
    <property type="term" value="F:aspartic-type endopeptidase activity"/>
    <property type="evidence" value="ECO:0007669"/>
    <property type="project" value="UniProtKB-KW"/>
</dbReference>
<dbReference type="Gene3D" id="1.10.340.70">
    <property type="match status" value="1"/>
</dbReference>
<protein>
    <recommendedName>
        <fullName evidence="19">Gypsy retrotransposon integrase-like protein 1</fullName>
        <ecNumber evidence="4">2.7.7.49</ecNumber>
        <ecNumber evidence="3">3.1.26.4</ecNumber>
    </recommendedName>
</protein>
<dbReference type="Gene3D" id="2.40.50.40">
    <property type="match status" value="1"/>
</dbReference>
<dbReference type="GO" id="GO:0003887">
    <property type="term" value="F:DNA-directed DNA polymerase activity"/>
    <property type="evidence" value="ECO:0007669"/>
    <property type="project" value="UniProtKB-KW"/>
</dbReference>
<dbReference type="InterPro" id="IPR021109">
    <property type="entry name" value="Peptidase_aspartic_dom_sf"/>
</dbReference>
<evidence type="ECO:0000256" key="6">
    <source>
        <dbReference type="ARBA" id="ARBA00022679"/>
    </source>
</evidence>
<dbReference type="SMART" id="SM00298">
    <property type="entry name" value="CHROMO"/>
    <property type="match status" value="1"/>
</dbReference>
<dbReference type="PANTHER" id="PTHR37984:SF5">
    <property type="entry name" value="PROTEIN NYNRIN-LIKE"/>
    <property type="match status" value="1"/>
</dbReference>
<dbReference type="InterPro" id="IPR001584">
    <property type="entry name" value="Integrase_cat-core"/>
</dbReference>
<keyword evidence="9" id="KW-0479">Metal-binding</keyword>
<keyword evidence="20" id="KW-0863">Zinc-finger</keyword>
<feature type="domain" description="Integrase catalytic" evidence="25">
    <location>
        <begin position="1082"/>
        <end position="1241"/>
    </location>
</feature>
<dbReference type="Ensembl" id="ENSORLT00000036564.1">
    <property type="protein sequence ID" value="ENSORLP00000039258.1"/>
    <property type="gene ID" value="ENSORLG00000022696.1"/>
</dbReference>
<dbReference type="SUPFAM" id="SSF53098">
    <property type="entry name" value="Ribonuclease H-like"/>
    <property type="match status" value="1"/>
</dbReference>
<comment type="subcellular location">
    <subcellularLocation>
        <location evidence="1">Nucleus</location>
    </subcellularLocation>
</comment>
<dbReference type="InterPro" id="IPR001878">
    <property type="entry name" value="Znf_CCHC"/>
</dbReference>
<dbReference type="Gene3D" id="3.10.10.10">
    <property type="entry name" value="HIV Type 1 Reverse Transcriptase, subunit A, domain 1"/>
    <property type="match status" value="1"/>
</dbReference>
<keyword evidence="17" id="KW-0238">DNA-binding</keyword>
<dbReference type="PROSITE" id="PS50994">
    <property type="entry name" value="INTEGRASE"/>
    <property type="match status" value="1"/>
</dbReference>
<dbReference type="GeneTree" id="ENSGT01060000248608"/>
<dbReference type="PANTHER" id="PTHR37984">
    <property type="entry name" value="PROTEIN CBG26694"/>
    <property type="match status" value="1"/>
</dbReference>
<feature type="region of interest" description="Disordered" evidence="21">
    <location>
        <begin position="66"/>
        <end position="91"/>
    </location>
</feature>
<evidence type="ECO:0000256" key="5">
    <source>
        <dbReference type="ARBA" id="ARBA00022670"/>
    </source>
</evidence>
<dbReference type="GO" id="GO:0005634">
    <property type="term" value="C:nucleus"/>
    <property type="evidence" value="ECO:0007669"/>
    <property type="project" value="UniProtKB-SubCell"/>
</dbReference>
<dbReference type="GO" id="GO:0006508">
    <property type="term" value="P:proteolysis"/>
    <property type="evidence" value="ECO:0007669"/>
    <property type="project" value="UniProtKB-KW"/>
</dbReference>
<comment type="similarity">
    <text evidence="2">Belongs to the beta type-B retroviral polymerase family. HERV class-II K(HML-2) pol subfamily.</text>
</comment>
<dbReference type="GO" id="GO:0004523">
    <property type="term" value="F:RNA-DNA hybrid ribonuclease activity"/>
    <property type="evidence" value="ECO:0007669"/>
    <property type="project" value="UniProtKB-EC"/>
</dbReference>
<sequence length="1445" mass="162934">MTERTSPNPDPAGPEDLQNTVSQQGLFLELLSSAVTHVTTVQEDTISRIRGMNQALSELTERHANPAIGASTPSSGNNAASASGPVNSPENFRLQPEPFLGNVEACGGFLLQCQLIFQQAPRHYHSDISKITLIINFLRKKALRWAQAFVSANPISHLRYEHFLNEFRLIFDQPRKREEATRKLLNLKQHNRTVSEHVIDFRILAVEAGWPDLALKGIFYQSLNEEIKDHLCTQPETNSFEELVSAALRLTERRHDRQQTPKKTISDPAPSTITAQSPLRMDFLASSKRSEGPIQIGHSKLSAEERQRRKEEGSCFYCGAHGHLVSQCTLRLNSQNPPLSDRSRGGNLSTQENQSFLYIPVRICCKTQTHAFRALIDSGAEQRLIDHGLVSKLGLPTEPLEAPVEASGLGGQHLSRITHRTKPVQLLTSGNHREVMQFFITQSTHTPIVLGYSWLKLHNPQFNWSLGHITNWSPYCSANCLSSALPSAHHHTTDSPSNINLDKIPSCYHDLRDVFCKSKASALPPHRPYDCEINLLPGATLPKGRIFNLSGPEKLSMESYIQEALSLGHIRPSSSPVGAGFFFVEKKDKSLRPCIDYRELNQITVKDKYSLPLISSVFDSVQEAHVFTKLDLRNAYHLVRVKEGDEWKTAFNTPLGHYEYLVMPFGLTNAPAVFQRLVNNVLRDFLNRFVFVYLDDILIYSNNLTQHEQHVRQVLTRLLENQLYVKAEKCEFHVKSVQFLGYIIEAGRIKPDPSKIEAVSAWEPPTNRKKLQQFLGFANFYRRFIRNYSSIAAPLTRLTSTHQNFQWTQEAQQAFDHLKKLFVTAPILIQPDPSRQFIVEVDASDSGVGAVLSQKELTSGKVKPCAFFSKKLSAAEQNYDVGNRELLAIKLALEEWRHWLEGAEHPFIVWTDHKNLAYLRTAKRLNSRQARWCLFFDRFRFTITYRPGTRNIKPDALSRKYSTTENSITTTIVPSTCIIGALTWDIENRVLQAQGEEPNHAPCPNGTLYVPTSLRADVISWGHTSRLSCHGDVQRTLHLLRRRFFWPSMDKDVREYVAACTTCARSKSSNSAPAGLLQPLLTPSRPWSHIALDFVTGLPPSQGNTVILTIIDRFSKMVHFIPLAQLPSATETTQVLVDRVFRHHGIPLDIVSDRGPQFVSQVWKTFCSALGATVSLTSGYHPQSNGQAERANQELEAALRCLAAQNNEDWSQYLVWIEYAHNTHASSATGVSPFEAALGYSPPLFPSQELDLAVPSVQQHLQRCQQVWRQTTEALLRTKESNCRIANRHRVVGPVYQPGQQVWLSARNIPIQASSRKLAPRFIGPYTIEKIINPTCVRLRLPRALKVHPSFHVSQIKPVRDSPLCPPSASPPPARIIDGAPAFTVSRILDIRRRGRGHQFLVDWEGYGPEERSWISRSLILDPSLIEDFFRAHPDRRPGPPGGGR</sequence>
<feature type="domain" description="Reverse transcriptase" evidence="24">
    <location>
        <begin position="565"/>
        <end position="744"/>
    </location>
</feature>
<dbReference type="GO" id="GO:0015074">
    <property type="term" value="P:DNA integration"/>
    <property type="evidence" value="ECO:0007669"/>
    <property type="project" value="UniProtKB-KW"/>
</dbReference>
<keyword evidence="14" id="KW-0229">DNA integration</keyword>
<evidence type="ECO:0000259" key="23">
    <source>
        <dbReference type="PROSITE" id="PS50158"/>
    </source>
</evidence>
<evidence type="ECO:0000259" key="22">
    <source>
        <dbReference type="PROSITE" id="PS50013"/>
    </source>
</evidence>
<dbReference type="InterPro" id="IPR041373">
    <property type="entry name" value="RT_RNaseH"/>
</dbReference>
<dbReference type="InterPro" id="IPR050951">
    <property type="entry name" value="Retrovirus_Pol_polyprotein"/>
</dbReference>
<dbReference type="Pfam" id="PF17921">
    <property type="entry name" value="Integrase_H2C2"/>
    <property type="match status" value="1"/>
</dbReference>
<evidence type="ECO:0000256" key="8">
    <source>
        <dbReference type="ARBA" id="ARBA00022722"/>
    </source>
</evidence>
<feature type="domain" description="CCHC-type" evidence="23">
    <location>
        <begin position="315"/>
        <end position="328"/>
    </location>
</feature>
<dbReference type="CDD" id="cd09274">
    <property type="entry name" value="RNase_HI_RT_Ty3"/>
    <property type="match status" value="1"/>
</dbReference>
<keyword evidence="6" id="KW-0808">Transferase</keyword>
<evidence type="ECO:0000256" key="19">
    <source>
        <dbReference type="ARBA" id="ARBA00039658"/>
    </source>
</evidence>
<dbReference type="CDD" id="cd00303">
    <property type="entry name" value="retropepsin_like"/>
    <property type="match status" value="1"/>
</dbReference>
<dbReference type="SUPFAM" id="SSF56672">
    <property type="entry name" value="DNA/RNA polymerases"/>
    <property type="match status" value="1"/>
</dbReference>
<dbReference type="InterPro" id="IPR041588">
    <property type="entry name" value="Integrase_H2C2"/>
</dbReference>
<dbReference type="Gene3D" id="3.30.420.10">
    <property type="entry name" value="Ribonuclease H-like superfamily/Ribonuclease H"/>
    <property type="match status" value="1"/>
</dbReference>
<dbReference type="Pfam" id="PF24626">
    <property type="entry name" value="SH3_Tf2-1"/>
    <property type="match status" value="1"/>
</dbReference>
<evidence type="ECO:0000256" key="20">
    <source>
        <dbReference type="PROSITE-ProRule" id="PRU00047"/>
    </source>
</evidence>
<dbReference type="InterPro" id="IPR012337">
    <property type="entry name" value="RNaseH-like_sf"/>
</dbReference>
<evidence type="ECO:0000256" key="15">
    <source>
        <dbReference type="ARBA" id="ARBA00022918"/>
    </source>
</evidence>
<dbReference type="PROSITE" id="PS50878">
    <property type="entry name" value="RT_POL"/>
    <property type="match status" value="1"/>
</dbReference>
<reference evidence="26" key="2">
    <citation type="submission" date="2025-08" db="UniProtKB">
        <authorList>
            <consortium name="Ensembl"/>
        </authorList>
    </citation>
    <scope>IDENTIFICATION</scope>
    <source>
        <strain evidence="26">Hd-rR</strain>
    </source>
</reference>
<evidence type="ECO:0000256" key="21">
    <source>
        <dbReference type="SAM" id="MobiDB-lite"/>
    </source>
</evidence>
<dbReference type="PROSITE" id="PS50158">
    <property type="entry name" value="ZF_CCHC"/>
    <property type="match status" value="1"/>
</dbReference>
<evidence type="ECO:0000256" key="10">
    <source>
        <dbReference type="ARBA" id="ARBA00022750"/>
    </source>
</evidence>
<dbReference type="FunFam" id="3.30.420.10:FF:000032">
    <property type="entry name" value="Retrovirus-related Pol polyprotein from transposon 297-like Protein"/>
    <property type="match status" value="1"/>
</dbReference>
<dbReference type="GO" id="GO:0003677">
    <property type="term" value="F:DNA binding"/>
    <property type="evidence" value="ECO:0007669"/>
    <property type="project" value="UniProtKB-KW"/>
</dbReference>
<reference evidence="26 27" key="1">
    <citation type="journal article" date="2007" name="Nature">
        <title>The medaka draft genome and insights into vertebrate genome evolution.</title>
        <authorList>
            <person name="Kasahara M."/>
            <person name="Naruse K."/>
            <person name="Sasaki S."/>
            <person name="Nakatani Y."/>
            <person name="Qu W."/>
            <person name="Ahsan B."/>
            <person name="Yamada T."/>
            <person name="Nagayasu Y."/>
            <person name="Doi K."/>
            <person name="Kasai Y."/>
            <person name="Jindo T."/>
            <person name="Kobayashi D."/>
            <person name="Shimada A."/>
            <person name="Toyoda A."/>
            <person name="Kuroki Y."/>
            <person name="Fujiyama A."/>
            <person name="Sasaki T."/>
            <person name="Shimizu A."/>
            <person name="Asakawa S."/>
            <person name="Shimizu N."/>
            <person name="Hashimoto S."/>
            <person name="Yang J."/>
            <person name="Lee Y."/>
            <person name="Matsushima K."/>
            <person name="Sugano S."/>
            <person name="Sakaizumi M."/>
            <person name="Narita T."/>
            <person name="Ohishi K."/>
            <person name="Haga S."/>
            <person name="Ohta F."/>
            <person name="Nomoto H."/>
            <person name="Nogata K."/>
            <person name="Morishita T."/>
            <person name="Endo T."/>
            <person name="Shin-I T."/>
            <person name="Takeda H."/>
            <person name="Morishita S."/>
            <person name="Kohara Y."/>
        </authorList>
    </citation>
    <scope>NUCLEOTIDE SEQUENCE [LARGE SCALE GENOMIC DNA]</scope>
    <source>
        <strain evidence="26 27">Hd-rR</strain>
    </source>
</reference>
<evidence type="ECO:0000256" key="7">
    <source>
        <dbReference type="ARBA" id="ARBA00022695"/>
    </source>
</evidence>
<name>A0A3B3I5S2_ORYLA</name>
<evidence type="ECO:0000256" key="18">
    <source>
        <dbReference type="ARBA" id="ARBA00023172"/>
    </source>
</evidence>
<dbReference type="InterPro" id="IPR036875">
    <property type="entry name" value="Znf_CCHC_sf"/>
</dbReference>
<dbReference type="InterPro" id="IPR023780">
    <property type="entry name" value="Chromo_domain"/>
</dbReference>
<dbReference type="FunFam" id="3.30.70.270:FF:000020">
    <property type="entry name" value="Transposon Tf2-6 polyprotein-like Protein"/>
    <property type="match status" value="1"/>
</dbReference>
<keyword evidence="15" id="KW-0695">RNA-directed DNA polymerase</keyword>
<evidence type="ECO:0000259" key="24">
    <source>
        <dbReference type="PROSITE" id="PS50878"/>
    </source>
</evidence>
<evidence type="ECO:0000256" key="13">
    <source>
        <dbReference type="ARBA" id="ARBA00022842"/>
    </source>
</evidence>
<dbReference type="InterPro" id="IPR036397">
    <property type="entry name" value="RNaseH_sf"/>
</dbReference>
<feature type="domain" description="Chromo" evidence="22">
    <location>
        <begin position="1383"/>
        <end position="1441"/>
    </location>
</feature>
<dbReference type="Gene3D" id="3.10.20.370">
    <property type="match status" value="1"/>
</dbReference>
<feature type="region of interest" description="Disordered" evidence="21">
    <location>
        <begin position="254"/>
        <end position="274"/>
    </location>
</feature>
<dbReference type="Pfam" id="PF17917">
    <property type="entry name" value="RT_RNaseH"/>
    <property type="match status" value="1"/>
</dbReference>
<feature type="compositionally biased region" description="Low complexity" evidence="21">
    <location>
        <begin position="69"/>
        <end position="89"/>
    </location>
</feature>
<keyword evidence="13" id="KW-0460">Magnesium</keyword>
<evidence type="ECO:0000256" key="17">
    <source>
        <dbReference type="ARBA" id="ARBA00023125"/>
    </source>
</evidence>
<organism evidence="26 27">
    <name type="scientific">Oryzias latipes</name>
    <name type="common">Japanese rice fish</name>
    <name type="synonym">Japanese killifish</name>
    <dbReference type="NCBI Taxonomy" id="8090"/>
    <lineage>
        <taxon>Eukaryota</taxon>
        <taxon>Metazoa</taxon>
        <taxon>Chordata</taxon>
        <taxon>Craniata</taxon>
        <taxon>Vertebrata</taxon>
        <taxon>Euteleostomi</taxon>
        <taxon>Actinopterygii</taxon>
        <taxon>Neopterygii</taxon>
        <taxon>Teleostei</taxon>
        <taxon>Neoteleostei</taxon>
        <taxon>Acanthomorphata</taxon>
        <taxon>Ovalentaria</taxon>
        <taxon>Atherinomorphae</taxon>
        <taxon>Beloniformes</taxon>
        <taxon>Adrianichthyidae</taxon>
        <taxon>Oryziinae</taxon>
        <taxon>Oryzias</taxon>
    </lineage>
</organism>
<dbReference type="EC" id="3.1.26.4" evidence="3"/>
<dbReference type="Bgee" id="ENSORLG00000022696">
    <property type="expression patterns" value="Expressed in animal zygote"/>
</dbReference>
<evidence type="ECO:0000256" key="11">
    <source>
        <dbReference type="ARBA" id="ARBA00022759"/>
    </source>
</evidence>
<evidence type="ECO:0000256" key="12">
    <source>
        <dbReference type="ARBA" id="ARBA00022801"/>
    </source>
</evidence>
<evidence type="ECO:0000256" key="16">
    <source>
        <dbReference type="ARBA" id="ARBA00022932"/>
    </source>
</evidence>
<dbReference type="Pfam" id="PF03732">
    <property type="entry name" value="Retrotrans_gag"/>
    <property type="match status" value="1"/>
</dbReference>
<dbReference type="GO" id="GO:0006310">
    <property type="term" value="P:DNA recombination"/>
    <property type="evidence" value="ECO:0007669"/>
    <property type="project" value="UniProtKB-KW"/>
</dbReference>
<keyword evidence="11" id="KW-0255">Endonuclease</keyword>
<dbReference type="SUPFAM" id="SSF54160">
    <property type="entry name" value="Chromo domain-like"/>
    <property type="match status" value="1"/>
</dbReference>
<dbReference type="Pfam" id="PF00078">
    <property type="entry name" value="RVT_1"/>
    <property type="match status" value="1"/>
</dbReference>
<dbReference type="Gene3D" id="3.30.70.270">
    <property type="match status" value="2"/>
</dbReference>
<dbReference type="Gene3D" id="2.40.70.10">
    <property type="entry name" value="Acid Proteases"/>
    <property type="match status" value="1"/>
</dbReference>
<evidence type="ECO:0000256" key="1">
    <source>
        <dbReference type="ARBA" id="ARBA00004123"/>
    </source>
</evidence>
<keyword evidence="16" id="KW-0239">DNA-directed DNA polymerase</keyword>
<dbReference type="CDD" id="cd01647">
    <property type="entry name" value="RT_LTR"/>
    <property type="match status" value="1"/>
</dbReference>
<accession>A0A3B3I5S2</accession>